<comment type="catalytic activity">
    <reaction evidence="5">
        <text>dimethylallyl diphosphate + 2 oxidized [2Fe-2S]-[ferredoxin] + H2O = (2E)-4-hydroxy-3-methylbut-2-enyl diphosphate + 2 reduced [2Fe-2S]-[ferredoxin] + 2 H(+)</text>
        <dbReference type="Rhea" id="RHEA:24825"/>
        <dbReference type="Rhea" id="RHEA-COMP:10000"/>
        <dbReference type="Rhea" id="RHEA-COMP:10001"/>
        <dbReference type="ChEBI" id="CHEBI:15377"/>
        <dbReference type="ChEBI" id="CHEBI:15378"/>
        <dbReference type="ChEBI" id="CHEBI:33737"/>
        <dbReference type="ChEBI" id="CHEBI:33738"/>
        <dbReference type="ChEBI" id="CHEBI:57623"/>
        <dbReference type="ChEBI" id="CHEBI:128753"/>
        <dbReference type="EC" id="1.17.7.4"/>
    </reaction>
</comment>
<comment type="caution">
    <text evidence="6">The sequence shown here is derived from an EMBL/GenBank/DDBJ whole genome shotgun (WGS) entry which is preliminary data.</text>
</comment>
<dbReference type="Proteomes" id="UP000771749">
    <property type="component" value="Unassembled WGS sequence"/>
</dbReference>
<evidence type="ECO:0000256" key="1">
    <source>
        <dbReference type="ARBA" id="ARBA00022485"/>
    </source>
</evidence>
<feature type="binding site" evidence="5">
    <location>
        <position position="44"/>
    </location>
    <ligand>
        <name>dimethylallyl diphosphate</name>
        <dbReference type="ChEBI" id="CHEBI:57623"/>
    </ligand>
</feature>
<sequence length="312" mass="34207">MTVDIDSNSGFCAGVIRAIGKAEEFLDGRAGNGKKLFSLGAIVHNDAELKRLEDKGLVCIDRDDLDDMLDADGEYLLIRAHGEPPQTYAKARAHGFAVVDCTCPVVLKLQKSIREAFAGLAGRNGQIVIFGKPGHAEVLGLMGQTDGNAVVIEDMKMLMDAVSDGSIDLHRPVEIFSQTTKSPAEYASVCSRLEQMMAEANELSMERFKGTKMFVQHNTICSQVATRHAKLSAFALGHDIVIFVSGKSSSNGKVLCERCKSLNIRTYHIDSPEELRREWFRPDDKAGVCGAASTPKWLLEEVAEEIRSYNVR</sequence>
<dbReference type="GO" id="GO:0051745">
    <property type="term" value="F:4-hydroxy-3-methylbut-2-enyl diphosphate reductase activity"/>
    <property type="evidence" value="ECO:0007669"/>
    <property type="project" value="UniProtKB-UniRule"/>
</dbReference>
<feature type="binding site" evidence="5">
    <location>
        <position position="12"/>
    </location>
    <ligand>
        <name>[4Fe-4S] cluster</name>
        <dbReference type="ChEBI" id="CHEBI:49883"/>
    </ligand>
</feature>
<keyword evidence="3 5" id="KW-0408">Iron</keyword>
<feature type="binding site" evidence="5">
    <location>
        <position position="250"/>
    </location>
    <ligand>
        <name>(2E)-4-hydroxy-3-methylbut-2-enyl diphosphate</name>
        <dbReference type="ChEBI" id="CHEBI:128753"/>
    </ligand>
</feature>
<feature type="binding site" evidence="5">
    <location>
        <position position="251"/>
    </location>
    <ligand>
        <name>isopentenyl diphosphate</name>
        <dbReference type="ChEBI" id="CHEBI:128769"/>
    </ligand>
</feature>
<feature type="binding site" evidence="5">
    <location>
        <position position="249"/>
    </location>
    <ligand>
        <name>isopentenyl diphosphate</name>
        <dbReference type="ChEBI" id="CHEBI:128769"/>
    </ligand>
</feature>
<feature type="binding site" evidence="5">
    <location>
        <position position="249"/>
    </location>
    <ligand>
        <name>dimethylallyl diphosphate</name>
        <dbReference type="ChEBI" id="CHEBI:57623"/>
    </ligand>
</feature>
<comment type="similarity">
    <text evidence="5">Belongs to the IspH family.</text>
</comment>
<evidence type="ECO:0000256" key="3">
    <source>
        <dbReference type="ARBA" id="ARBA00023004"/>
    </source>
</evidence>
<name>A0A940DPE0_9BACT</name>
<comment type="catalytic activity">
    <reaction evidence="5">
        <text>isopentenyl diphosphate + 2 oxidized [2Fe-2S]-[ferredoxin] + H2O = (2E)-4-hydroxy-3-methylbut-2-enyl diphosphate + 2 reduced [2Fe-2S]-[ferredoxin] + 2 H(+)</text>
        <dbReference type="Rhea" id="RHEA:24488"/>
        <dbReference type="Rhea" id="RHEA-COMP:10000"/>
        <dbReference type="Rhea" id="RHEA-COMP:10001"/>
        <dbReference type="ChEBI" id="CHEBI:15377"/>
        <dbReference type="ChEBI" id="CHEBI:15378"/>
        <dbReference type="ChEBI" id="CHEBI:33737"/>
        <dbReference type="ChEBI" id="CHEBI:33738"/>
        <dbReference type="ChEBI" id="CHEBI:128753"/>
        <dbReference type="ChEBI" id="CHEBI:128769"/>
        <dbReference type="EC" id="1.17.7.4"/>
    </reaction>
</comment>
<dbReference type="GO" id="GO:0016114">
    <property type="term" value="P:terpenoid biosynthetic process"/>
    <property type="evidence" value="ECO:0007669"/>
    <property type="project" value="UniProtKB-UniRule"/>
</dbReference>
<feature type="binding site" evidence="5">
    <location>
        <position position="179"/>
    </location>
    <ligand>
        <name>(2E)-4-hydroxy-3-methylbut-2-enyl diphosphate</name>
        <dbReference type="ChEBI" id="CHEBI:128753"/>
    </ligand>
</feature>
<feature type="binding site" evidence="5">
    <location>
        <position position="250"/>
    </location>
    <ligand>
        <name>dimethylallyl diphosphate</name>
        <dbReference type="ChEBI" id="CHEBI:57623"/>
    </ligand>
</feature>
<feature type="binding site" evidence="5">
    <location>
        <position position="135"/>
    </location>
    <ligand>
        <name>(2E)-4-hydroxy-3-methylbut-2-enyl diphosphate</name>
        <dbReference type="ChEBI" id="CHEBI:128753"/>
    </ligand>
</feature>
<keyword evidence="4 5" id="KW-0411">Iron-sulfur</keyword>
<dbReference type="EC" id="1.17.7.4" evidence="5"/>
<keyword evidence="1 5" id="KW-0004">4Fe-4S</keyword>
<protein>
    <recommendedName>
        <fullName evidence="5">4-hydroxy-3-methylbut-2-enyl diphosphate reductase</fullName>
        <shortName evidence="5">HMBPP reductase</shortName>
        <ecNumber evidence="5">1.17.7.4</ecNumber>
    </recommendedName>
</protein>
<dbReference type="CDD" id="cd13944">
    <property type="entry name" value="lytB_ispH"/>
    <property type="match status" value="1"/>
</dbReference>
<comment type="cofactor">
    <cofactor evidence="5">
        <name>[4Fe-4S] cluster</name>
        <dbReference type="ChEBI" id="CHEBI:49883"/>
    </cofactor>
    <text evidence="5">Binds 1 [4Fe-4S] cluster per subunit.</text>
</comment>
<reference evidence="6" key="2">
    <citation type="journal article" date="2021" name="PeerJ">
        <title>Extensive microbial diversity within the chicken gut microbiome revealed by metagenomics and culture.</title>
        <authorList>
            <person name="Gilroy R."/>
            <person name="Ravi A."/>
            <person name="Getino M."/>
            <person name="Pursley I."/>
            <person name="Horton D.L."/>
            <person name="Alikhan N.F."/>
            <person name="Baker D."/>
            <person name="Gharbi K."/>
            <person name="Hall N."/>
            <person name="Watson M."/>
            <person name="Adriaenssens E.M."/>
            <person name="Foster-Nyarko E."/>
            <person name="Jarju S."/>
            <person name="Secka A."/>
            <person name="Antonio M."/>
            <person name="Oren A."/>
            <person name="Chaudhuri R.R."/>
            <person name="La Ragione R."/>
            <person name="Hildebrand F."/>
            <person name="Pallen M.J."/>
        </authorList>
    </citation>
    <scope>NUCLEOTIDE SEQUENCE</scope>
    <source>
        <strain evidence="6">F1-3629</strain>
    </source>
</reference>
<dbReference type="GO" id="GO:0046872">
    <property type="term" value="F:metal ion binding"/>
    <property type="evidence" value="ECO:0007669"/>
    <property type="project" value="UniProtKB-KW"/>
</dbReference>
<dbReference type="PANTHER" id="PTHR30426">
    <property type="entry name" value="4-HYDROXY-3-METHYLBUT-2-ENYL DIPHOSPHATE REDUCTASE"/>
    <property type="match status" value="1"/>
</dbReference>
<evidence type="ECO:0000313" key="6">
    <source>
        <dbReference type="EMBL" id="MBO8454707.1"/>
    </source>
</evidence>
<feature type="binding site" evidence="5">
    <location>
        <position position="135"/>
    </location>
    <ligand>
        <name>isopentenyl diphosphate</name>
        <dbReference type="ChEBI" id="CHEBI:128769"/>
    </ligand>
</feature>
<dbReference type="AlphaFoldDB" id="A0A940DPE0"/>
<feature type="binding site" evidence="5">
    <location>
        <position position="44"/>
    </location>
    <ligand>
        <name>(2E)-4-hydroxy-3-methylbut-2-enyl diphosphate</name>
        <dbReference type="ChEBI" id="CHEBI:128753"/>
    </ligand>
</feature>
<comment type="pathway">
    <text evidence="5">Isoprenoid biosynthesis; dimethylallyl diphosphate biosynthesis; dimethylallyl diphosphate from (2E)-4-hydroxy-3-methylbutenyl diphosphate: step 1/1.</text>
</comment>
<dbReference type="NCBIfam" id="TIGR00216">
    <property type="entry name" value="ispH_lytB"/>
    <property type="match status" value="1"/>
</dbReference>
<organism evidence="6 7">
    <name type="scientific">Candidatus Cryptobacteroides gallistercoris</name>
    <dbReference type="NCBI Taxonomy" id="2840765"/>
    <lineage>
        <taxon>Bacteria</taxon>
        <taxon>Pseudomonadati</taxon>
        <taxon>Bacteroidota</taxon>
        <taxon>Bacteroidia</taxon>
        <taxon>Bacteroidales</taxon>
        <taxon>Candidatus Cryptobacteroides</taxon>
    </lineage>
</organism>
<feature type="binding site" evidence="5">
    <location>
        <position position="135"/>
    </location>
    <ligand>
        <name>dimethylallyl diphosphate</name>
        <dbReference type="ChEBI" id="CHEBI:57623"/>
    </ligand>
</feature>
<comment type="function">
    <text evidence="5">Catalyzes the conversion of 1-hydroxy-2-methyl-2-(E)-butenyl 4-diphosphate (HMBPP) into a mixture of isopentenyl diphosphate (IPP) and dimethylallyl diphosphate (DMAPP). Acts in the terminal step of the DOXP/MEP pathway for isoprenoid precursor biosynthesis.</text>
</comment>
<keyword evidence="5 6" id="KW-0560">Oxidoreductase</keyword>
<dbReference type="Gene3D" id="3.40.1010.20">
    <property type="entry name" value="4-hydroxy-3-methylbut-2-enyl diphosphate reductase, catalytic domain"/>
    <property type="match status" value="2"/>
</dbReference>
<feature type="binding site" evidence="5">
    <location>
        <position position="251"/>
    </location>
    <ligand>
        <name>dimethylallyl diphosphate</name>
        <dbReference type="ChEBI" id="CHEBI:57623"/>
    </ligand>
</feature>
<dbReference type="InterPro" id="IPR003451">
    <property type="entry name" value="LytB/IspH"/>
</dbReference>
<feature type="binding site" evidence="5">
    <location>
        <position position="251"/>
    </location>
    <ligand>
        <name>(2E)-4-hydroxy-3-methylbut-2-enyl diphosphate</name>
        <dbReference type="ChEBI" id="CHEBI:128753"/>
    </ligand>
</feature>
<dbReference type="HAMAP" id="MF_00191">
    <property type="entry name" value="IspH"/>
    <property type="match status" value="1"/>
</dbReference>
<dbReference type="Pfam" id="PF02401">
    <property type="entry name" value="LYTB"/>
    <property type="match status" value="1"/>
</dbReference>
<keyword evidence="2 5" id="KW-0479">Metal-binding</keyword>
<reference evidence="6" key="1">
    <citation type="submission" date="2020-10" db="EMBL/GenBank/DDBJ databases">
        <authorList>
            <person name="Gilroy R."/>
        </authorList>
    </citation>
    <scope>NUCLEOTIDE SEQUENCE</scope>
    <source>
        <strain evidence="6">F1-3629</strain>
    </source>
</reference>
<dbReference type="GO" id="GO:0050992">
    <property type="term" value="P:dimethylallyl diphosphate biosynthetic process"/>
    <property type="evidence" value="ECO:0007669"/>
    <property type="project" value="UniProtKB-UniRule"/>
</dbReference>
<dbReference type="GO" id="GO:0019288">
    <property type="term" value="P:isopentenyl diphosphate biosynthetic process, methylerythritol 4-phosphate pathway"/>
    <property type="evidence" value="ECO:0007669"/>
    <property type="project" value="UniProtKB-UniRule"/>
</dbReference>
<feature type="binding site" evidence="5">
    <location>
        <position position="81"/>
    </location>
    <ligand>
        <name>(2E)-4-hydroxy-3-methylbut-2-enyl diphosphate</name>
        <dbReference type="ChEBI" id="CHEBI:128753"/>
    </ligand>
</feature>
<proteinExistence type="inferred from homology"/>
<accession>A0A940DPE0</accession>
<feature type="binding site" evidence="5">
    <location>
        <position position="293"/>
    </location>
    <ligand>
        <name>isopentenyl diphosphate</name>
        <dbReference type="ChEBI" id="CHEBI:128769"/>
    </ligand>
</feature>
<comment type="pathway">
    <text evidence="5">Isoprenoid biosynthesis; isopentenyl diphosphate biosynthesis via DXP pathway; isopentenyl diphosphate from 1-deoxy-D-xylulose 5-phosphate: step 6/6.</text>
</comment>
<gene>
    <name evidence="5" type="primary">ispH</name>
    <name evidence="6" type="ORF">IAC07_08315</name>
</gene>
<dbReference type="GO" id="GO:0051539">
    <property type="term" value="F:4 iron, 4 sulfur cluster binding"/>
    <property type="evidence" value="ECO:0007669"/>
    <property type="project" value="UniProtKB-UniRule"/>
</dbReference>
<feature type="binding site" evidence="5">
    <location>
        <position position="221"/>
    </location>
    <ligand>
        <name>[4Fe-4S] cluster</name>
        <dbReference type="ChEBI" id="CHEBI:49883"/>
    </ligand>
</feature>
<feature type="binding site" evidence="5">
    <location>
        <position position="293"/>
    </location>
    <ligand>
        <name>(2E)-4-hydroxy-3-methylbut-2-enyl diphosphate</name>
        <dbReference type="ChEBI" id="CHEBI:128753"/>
    </ligand>
</feature>
<feature type="binding site" evidence="5">
    <location>
        <position position="81"/>
    </location>
    <ligand>
        <name>dimethylallyl diphosphate</name>
        <dbReference type="ChEBI" id="CHEBI:57623"/>
    </ligand>
</feature>
<feature type="binding site" evidence="5">
    <location>
        <position position="249"/>
    </location>
    <ligand>
        <name>(2E)-4-hydroxy-3-methylbut-2-enyl diphosphate</name>
        <dbReference type="ChEBI" id="CHEBI:128753"/>
    </ligand>
</feature>
<feature type="binding site" evidence="5">
    <location>
        <position position="103"/>
    </location>
    <ligand>
        <name>[4Fe-4S] cluster</name>
        <dbReference type="ChEBI" id="CHEBI:49883"/>
    </ligand>
</feature>
<evidence type="ECO:0000256" key="4">
    <source>
        <dbReference type="ARBA" id="ARBA00023014"/>
    </source>
</evidence>
<evidence type="ECO:0000256" key="5">
    <source>
        <dbReference type="HAMAP-Rule" id="MF_00191"/>
    </source>
</evidence>
<evidence type="ECO:0000256" key="2">
    <source>
        <dbReference type="ARBA" id="ARBA00022723"/>
    </source>
</evidence>
<dbReference type="PANTHER" id="PTHR30426:SF0">
    <property type="entry name" value="4-HYDROXY-3-METHYLBUT-2-ENYL DIPHOSPHATE REDUCTASE"/>
    <property type="match status" value="1"/>
</dbReference>
<feature type="binding site" evidence="5">
    <location>
        <position position="44"/>
    </location>
    <ligand>
        <name>isopentenyl diphosphate</name>
        <dbReference type="ChEBI" id="CHEBI:128769"/>
    </ligand>
</feature>
<feature type="binding site" evidence="5">
    <location>
        <position position="250"/>
    </location>
    <ligand>
        <name>isopentenyl diphosphate</name>
        <dbReference type="ChEBI" id="CHEBI:128769"/>
    </ligand>
</feature>
<feature type="active site" description="Proton donor" evidence="5">
    <location>
        <position position="137"/>
    </location>
</feature>
<dbReference type="EMBL" id="JADIMJ010000127">
    <property type="protein sequence ID" value="MBO8454707.1"/>
    <property type="molecule type" value="Genomic_DNA"/>
</dbReference>
<dbReference type="NCBIfam" id="NF002187">
    <property type="entry name" value="PRK01045.1-1"/>
    <property type="match status" value="1"/>
</dbReference>
<feature type="binding site" evidence="5">
    <location>
        <position position="293"/>
    </location>
    <ligand>
        <name>dimethylallyl diphosphate</name>
        <dbReference type="ChEBI" id="CHEBI:57623"/>
    </ligand>
</feature>
<evidence type="ECO:0000313" key="7">
    <source>
        <dbReference type="Proteomes" id="UP000771749"/>
    </source>
</evidence>
<keyword evidence="5" id="KW-0414">Isoprene biosynthesis</keyword>
<feature type="binding site" evidence="5">
    <location>
        <position position="81"/>
    </location>
    <ligand>
        <name>isopentenyl diphosphate</name>
        <dbReference type="ChEBI" id="CHEBI:128769"/>
    </ligand>
</feature>
<dbReference type="Gene3D" id="3.40.50.11270">
    <property type="match status" value="1"/>
</dbReference>